<dbReference type="OrthoDB" id="2396740at2759"/>
<protein>
    <recommendedName>
        <fullName evidence="3">Serine-threonine/tyrosine-protein kinase catalytic domain-containing protein</fullName>
    </recommendedName>
</protein>
<proteinExistence type="predicted"/>
<dbReference type="AlphaFoldDB" id="A0A397TM94"/>
<evidence type="ECO:0008006" key="3">
    <source>
        <dbReference type="Google" id="ProtNLM"/>
    </source>
</evidence>
<accession>A0A397TM94</accession>
<reference evidence="1 2" key="1">
    <citation type="submission" date="2018-06" db="EMBL/GenBank/DDBJ databases">
        <title>Comparative genomics reveals the genomic features of Rhizophagus irregularis, R. cerebriforme, R. diaphanum and Gigaspora rosea, and their symbiotic lifestyle signature.</title>
        <authorList>
            <person name="Morin E."/>
            <person name="San Clemente H."/>
            <person name="Chen E.C.H."/>
            <person name="De La Providencia I."/>
            <person name="Hainaut M."/>
            <person name="Kuo A."/>
            <person name="Kohler A."/>
            <person name="Murat C."/>
            <person name="Tang N."/>
            <person name="Roy S."/>
            <person name="Loubradou J."/>
            <person name="Henrissat B."/>
            <person name="Grigoriev I.V."/>
            <person name="Corradi N."/>
            <person name="Roux C."/>
            <person name="Martin F.M."/>
        </authorList>
    </citation>
    <scope>NUCLEOTIDE SEQUENCE [LARGE SCALE GENOMIC DNA]</scope>
    <source>
        <strain evidence="1 2">DAOM 227022</strain>
    </source>
</reference>
<name>A0A397TM94_9GLOM</name>
<dbReference type="EMBL" id="QKYT01000021">
    <property type="protein sequence ID" value="RIA98046.1"/>
    <property type="molecule type" value="Genomic_DNA"/>
</dbReference>
<evidence type="ECO:0000313" key="1">
    <source>
        <dbReference type="EMBL" id="RIA98046.1"/>
    </source>
</evidence>
<evidence type="ECO:0000313" key="2">
    <source>
        <dbReference type="Proteomes" id="UP000265703"/>
    </source>
</evidence>
<comment type="caution">
    <text evidence="1">The sequence shown here is derived from an EMBL/GenBank/DDBJ whole genome shotgun (WGS) entry which is preliminary data.</text>
</comment>
<organism evidence="1 2">
    <name type="scientific">Glomus cerebriforme</name>
    <dbReference type="NCBI Taxonomy" id="658196"/>
    <lineage>
        <taxon>Eukaryota</taxon>
        <taxon>Fungi</taxon>
        <taxon>Fungi incertae sedis</taxon>
        <taxon>Mucoromycota</taxon>
        <taxon>Glomeromycotina</taxon>
        <taxon>Glomeromycetes</taxon>
        <taxon>Glomerales</taxon>
        <taxon>Glomeraceae</taxon>
        <taxon>Glomus</taxon>
    </lineage>
</organism>
<gene>
    <name evidence="1" type="ORF">C1645_813269</name>
</gene>
<dbReference type="Proteomes" id="UP000265703">
    <property type="component" value="Unassembled WGS sequence"/>
</dbReference>
<sequence>MVGLGPKISDDTPKLDANLIMKCWDAKSDNRSTVKVLYQILNKWNNKIIY</sequence>
<keyword evidence="2" id="KW-1185">Reference proteome</keyword>